<dbReference type="GO" id="GO:0003700">
    <property type="term" value="F:DNA-binding transcription factor activity"/>
    <property type="evidence" value="ECO:0007669"/>
    <property type="project" value="InterPro"/>
</dbReference>
<proteinExistence type="predicted"/>
<keyword evidence="2" id="KW-0804">Transcription</keyword>
<dbReference type="InterPro" id="IPR044168">
    <property type="entry name" value="RISBZ3/4/5"/>
</dbReference>
<dbReference type="AlphaFoldDB" id="A0A1D6Q2E2"/>
<dbReference type="Gene3D" id="1.20.5.170">
    <property type="match status" value="1"/>
</dbReference>
<feature type="region of interest" description="Disordered" evidence="3">
    <location>
        <begin position="94"/>
        <end position="129"/>
    </location>
</feature>
<evidence type="ECO:0000256" key="3">
    <source>
        <dbReference type="SAM" id="MobiDB-lite"/>
    </source>
</evidence>
<dbReference type="InterPro" id="IPR004827">
    <property type="entry name" value="bZIP"/>
</dbReference>
<dbReference type="InterPro" id="IPR046347">
    <property type="entry name" value="bZIP_sf"/>
</dbReference>
<evidence type="ECO:0000256" key="2">
    <source>
        <dbReference type="ARBA" id="ARBA00023163"/>
    </source>
</evidence>
<dbReference type="STRING" id="4577.A0A1D6Q2E2"/>
<dbReference type="InParanoid" id="A0A1D6Q2E2"/>
<evidence type="ECO:0000313" key="4">
    <source>
        <dbReference type="EMBL" id="AQK52756.1"/>
    </source>
</evidence>
<evidence type="ECO:0000256" key="1">
    <source>
        <dbReference type="ARBA" id="ARBA00023015"/>
    </source>
</evidence>
<dbReference type="Pfam" id="PF00170">
    <property type="entry name" value="bZIP_1"/>
    <property type="match status" value="1"/>
</dbReference>
<organism evidence="4">
    <name type="scientific">Zea mays</name>
    <name type="common">Maize</name>
    <dbReference type="NCBI Taxonomy" id="4577"/>
    <lineage>
        <taxon>Eukaryota</taxon>
        <taxon>Viridiplantae</taxon>
        <taxon>Streptophyta</taxon>
        <taxon>Embryophyta</taxon>
        <taxon>Tracheophyta</taxon>
        <taxon>Spermatophyta</taxon>
        <taxon>Magnoliopsida</taxon>
        <taxon>Liliopsida</taxon>
        <taxon>Poales</taxon>
        <taxon>Poaceae</taxon>
        <taxon>PACMAD clade</taxon>
        <taxon>Panicoideae</taxon>
        <taxon>Andropogonodae</taxon>
        <taxon>Andropogoneae</taxon>
        <taxon>Tripsacinae</taxon>
        <taxon>Zea</taxon>
    </lineage>
</organism>
<dbReference type="SUPFAM" id="SSF57959">
    <property type="entry name" value="Leucine zipper domain"/>
    <property type="match status" value="1"/>
</dbReference>
<name>A0A1D6Q2E2_MAIZE</name>
<dbReference type="PaxDb" id="4577-GRMZM2G103050_P01"/>
<keyword evidence="1" id="KW-0805">Transcription regulation</keyword>
<protein>
    <submittedName>
        <fullName evidence="4">Basic leucine zipper 9</fullName>
    </submittedName>
</protein>
<dbReference type="EMBL" id="CM000780">
    <property type="protein sequence ID" value="AQK52756.1"/>
    <property type="molecule type" value="Genomic_DNA"/>
</dbReference>
<sequence length="227" mass="24185">MGAPVAAVHEERKPIRTPADLAAAIHAAAAANINTAAALALSVPSDVPLLTHSLVLLLHRLFTTSSIAVAQGLLDKLHPSASLGLTISANHALESESDSDSESLMVSNRESVRRSRRRKQGQLSDHESQVERLKGENATLFQQLSDANQQFSTEVTDNRILKSDVEALRIKVKMAEDMVARSVVSCSLGDLGLAPYVNSRKMCQALNVLTGLDLLGSDAFRGPTAGT</sequence>
<dbReference type="PANTHER" id="PTHR47693:SF2">
    <property type="entry name" value="BZIP TRANSCRIPTION FACTOR RISBZ5"/>
    <property type="match status" value="1"/>
</dbReference>
<accession>A0A1D6Q2E2</accession>
<dbReference type="ExpressionAtlas" id="A0A1D6Q2E2">
    <property type="expression patterns" value="baseline and differential"/>
</dbReference>
<reference evidence="4" key="1">
    <citation type="submission" date="2015-12" db="EMBL/GenBank/DDBJ databases">
        <title>Update maize B73 reference genome by single molecule sequencing technologies.</title>
        <authorList>
            <consortium name="Maize Genome Sequencing Project"/>
            <person name="Ware D."/>
        </authorList>
    </citation>
    <scope>NUCLEOTIDE SEQUENCE</scope>
    <source>
        <tissue evidence="4">Seedling</tissue>
    </source>
</reference>
<dbReference type="PANTHER" id="PTHR47693">
    <property type="entry name" value="BZIP TRANSCRIPTION FACTOR RISBZ3-RELATED"/>
    <property type="match status" value="1"/>
</dbReference>
<gene>
    <name evidence="4" type="ORF">ZEAMMB73_Zm00001d050588</name>
</gene>
<dbReference type="SMART" id="SM00338">
    <property type="entry name" value="BRLZ"/>
    <property type="match status" value="1"/>
</dbReference>
<dbReference type="SMR" id="A0A1D6Q2E2"/>